<organism evidence="2 3">
    <name type="scientific">Malassezia pachydermatis</name>
    <dbReference type="NCBI Taxonomy" id="77020"/>
    <lineage>
        <taxon>Eukaryota</taxon>
        <taxon>Fungi</taxon>
        <taxon>Dikarya</taxon>
        <taxon>Basidiomycota</taxon>
        <taxon>Ustilaginomycotina</taxon>
        <taxon>Malasseziomycetes</taxon>
        <taxon>Malasseziales</taxon>
        <taxon>Malasseziaceae</taxon>
        <taxon>Malassezia</taxon>
    </lineage>
</organism>
<dbReference type="RefSeq" id="XP_017991996.1">
    <property type="nucleotide sequence ID" value="XM_018138270.1"/>
</dbReference>
<reference evidence="2 3" key="1">
    <citation type="submission" date="2015-07" db="EMBL/GenBank/DDBJ databases">
        <title>Draft Genome Sequence of Malassezia furfur CBS1878 and Malassezia pachydermatis CBS1879.</title>
        <authorList>
            <person name="Triana S."/>
            <person name="Ohm R."/>
            <person name="Gonzalez A."/>
            <person name="DeCock H."/>
            <person name="Restrepo S."/>
            <person name="Celis A."/>
        </authorList>
    </citation>
    <scope>NUCLEOTIDE SEQUENCE [LARGE SCALE GENOMIC DNA]</scope>
    <source>
        <strain evidence="2 3">CBS 1879</strain>
    </source>
</reference>
<sequence>MPTLVIEEVSDLDSVPVSLLEPSIFEREDPSSLLYKLNDEEIDDEDEFDHLLEDEAFATAMGQRILALTGYEVDDSMLSLRQLMLGGASQAMLQEFRARHPRRFDVYRGENQVYMLPRLRDWHLMPSERSSHTTYHVLPGGYLSAIEIPEDEDDGENDHGLIREDEIKDIDMDSDVDLDLEDDLLLHDEDDDYMDWLGVQLLKRKAGAPMWVIDSVQERPQDSGIMYTLWESDDDHGADEDEDHAVSMSFVNVGTSPNSRPRKTVKVYEP</sequence>
<dbReference type="GeneID" id="28730146"/>
<dbReference type="OrthoDB" id="3360971at2759"/>
<proteinExistence type="predicted"/>
<name>A0A0M8MU39_9BASI</name>
<feature type="compositionally biased region" description="Polar residues" evidence="1">
    <location>
        <begin position="250"/>
        <end position="259"/>
    </location>
</feature>
<comment type="caution">
    <text evidence="2">The sequence shown here is derived from an EMBL/GenBank/DDBJ whole genome shotgun (WGS) entry which is preliminary data.</text>
</comment>
<gene>
    <name evidence="2" type="ORF">Malapachy_3811</name>
</gene>
<protein>
    <submittedName>
        <fullName evidence="2">Uncharacterized protein</fullName>
    </submittedName>
</protein>
<dbReference type="Proteomes" id="UP000037751">
    <property type="component" value="Unassembled WGS sequence"/>
</dbReference>
<keyword evidence="3" id="KW-1185">Reference proteome</keyword>
<feature type="compositionally biased region" description="Basic residues" evidence="1">
    <location>
        <begin position="260"/>
        <end position="270"/>
    </location>
</feature>
<evidence type="ECO:0000313" key="3">
    <source>
        <dbReference type="Proteomes" id="UP000037751"/>
    </source>
</evidence>
<feature type="region of interest" description="Disordered" evidence="1">
    <location>
        <begin position="250"/>
        <end position="270"/>
    </location>
</feature>
<dbReference type="AlphaFoldDB" id="A0A0M8MU39"/>
<evidence type="ECO:0000313" key="2">
    <source>
        <dbReference type="EMBL" id="KOS14364.1"/>
    </source>
</evidence>
<dbReference type="EMBL" id="LGAV01000004">
    <property type="protein sequence ID" value="KOS14364.1"/>
    <property type="molecule type" value="Genomic_DNA"/>
</dbReference>
<evidence type="ECO:0000256" key="1">
    <source>
        <dbReference type="SAM" id="MobiDB-lite"/>
    </source>
</evidence>
<dbReference type="VEuPathDB" id="FungiDB:Malapachy_3811"/>
<accession>A0A0M8MU39</accession>